<dbReference type="SUPFAM" id="SSF56349">
    <property type="entry name" value="DNA breaking-rejoining enzymes"/>
    <property type="match status" value="1"/>
</dbReference>
<evidence type="ECO:0000256" key="9">
    <source>
        <dbReference type="HAMAP-Rule" id="MF_01808"/>
    </source>
</evidence>
<dbReference type="InterPro" id="IPR044068">
    <property type="entry name" value="CB"/>
</dbReference>
<dbReference type="InterPro" id="IPR023009">
    <property type="entry name" value="Tyrosine_recombinase_XerC/XerD"/>
</dbReference>
<dbReference type="GO" id="GO:0005737">
    <property type="term" value="C:cytoplasm"/>
    <property type="evidence" value="ECO:0007669"/>
    <property type="project" value="UniProtKB-SubCell"/>
</dbReference>
<evidence type="ECO:0000256" key="8">
    <source>
        <dbReference type="ARBA" id="ARBA00023306"/>
    </source>
</evidence>
<evidence type="ECO:0000313" key="12">
    <source>
        <dbReference type="EMBL" id="AVD72237.1"/>
    </source>
</evidence>
<evidence type="ECO:0000256" key="1">
    <source>
        <dbReference type="ARBA" id="ARBA00004496"/>
    </source>
</evidence>
<comment type="subcellular location">
    <subcellularLocation>
        <location evidence="1 9">Cytoplasm</location>
    </subcellularLocation>
</comment>
<dbReference type="PANTHER" id="PTHR30349:SF77">
    <property type="entry name" value="TYROSINE RECOMBINASE XERC"/>
    <property type="match status" value="1"/>
</dbReference>
<evidence type="ECO:0000256" key="3">
    <source>
        <dbReference type="ARBA" id="ARBA00022618"/>
    </source>
</evidence>
<comment type="subunit">
    <text evidence="9">Forms a cyclic heterotetrameric complex composed of two molecules of XerC and two molecules of XerD.</text>
</comment>
<dbReference type="PROSITE" id="PS51898">
    <property type="entry name" value="TYR_RECOMBINASE"/>
    <property type="match status" value="1"/>
</dbReference>
<dbReference type="CDD" id="cd00798">
    <property type="entry name" value="INT_XerDC_C"/>
    <property type="match status" value="1"/>
</dbReference>
<evidence type="ECO:0000259" key="11">
    <source>
        <dbReference type="PROSITE" id="PS51900"/>
    </source>
</evidence>
<dbReference type="InterPro" id="IPR050090">
    <property type="entry name" value="Tyrosine_recombinase_XerCD"/>
</dbReference>
<name>A0A2L1GRI1_9BACT</name>
<feature type="active site" evidence="9">
    <location>
        <position position="245"/>
    </location>
</feature>
<dbReference type="AlphaFoldDB" id="A0A2L1GRI1"/>
<keyword evidence="6 9" id="KW-0238">DNA-binding</keyword>
<keyword evidence="13" id="KW-1185">Reference proteome</keyword>
<dbReference type="Pfam" id="PF02899">
    <property type="entry name" value="Phage_int_SAM_1"/>
    <property type="match status" value="1"/>
</dbReference>
<evidence type="ECO:0000256" key="2">
    <source>
        <dbReference type="ARBA" id="ARBA00022490"/>
    </source>
</evidence>
<comment type="similarity">
    <text evidence="9">Belongs to the 'phage' integrase family. XerC subfamily.</text>
</comment>
<protein>
    <recommendedName>
        <fullName evidence="9">Tyrosine recombinase XerC</fullName>
    </recommendedName>
</protein>
<evidence type="ECO:0000313" key="13">
    <source>
        <dbReference type="Proteomes" id="UP000239867"/>
    </source>
</evidence>
<feature type="active site" evidence="9">
    <location>
        <position position="271"/>
    </location>
</feature>
<dbReference type="InterPro" id="IPR011010">
    <property type="entry name" value="DNA_brk_join_enz"/>
</dbReference>
<keyword evidence="2 9" id="KW-0963">Cytoplasm</keyword>
<dbReference type="InterPro" id="IPR002104">
    <property type="entry name" value="Integrase_catalytic"/>
</dbReference>
<evidence type="ECO:0000256" key="7">
    <source>
        <dbReference type="ARBA" id="ARBA00023172"/>
    </source>
</evidence>
<dbReference type="HAMAP" id="MF_01808">
    <property type="entry name" value="Recomb_XerC_XerD"/>
    <property type="match status" value="1"/>
</dbReference>
<organism evidence="12 13">
    <name type="scientific">Desulfobulbus oralis</name>
    <dbReference type="NCBI Taxonomy" id="1986146"/>
    <lineage>
        <taxon>Bacteria</taxon>
        <taxon>Pseudomonadati</taxon>
        <taxon>Thermodesulfobacteriota</taxon>
        <taxon>Desulfobulbia</taxon>
        <taxon>Desulfobulbales</taxon>
        <taxon>Desulfobulbaceae</taxon>
        <taxon>Desulfobulbus</taxon>
    </lineage>
</organism>
<keyword evidence="4 9" id="KW-0159">Chromosome partition</keyword>
<dbReference type="GO" id="GO:0006313">
    <property type="term" value="P:DNA transposition"/>
    <property type="evidence" value="ECO:0007669"/>
    <property type="project" value="UniProtKB-UniRule"/>
</dbReference>
<sequence length="305" mass="33144">MSPEDPLAVHTAAFAAWLATEKNYSPHTVSAYSSDLAAFFTFCRQSGGDAGTAPCVRAFAASLYGRNSARSMARKLSALRSFFRYLQKNGLFTGDPLTGLSGPRLERRLPGFLTVDEVFALLEAPGPEDSSFRRDRAIMEMLYATGMRVSELTGSNLPDYDLAAEMVLVRGKGNKERLAPFGSAAKEALLHYLPERAQILAGTAGTAAEALFVGSRGTRLSSRSVERLLVRYGRKAGIAATVTPHALRHSFATHLLEMGADLRTVQELLGHASLSTTQQYTHVDLAHLTRVYDAAHPQAQKNRGR</sequence>
<comment type="function">
    <text evidence="9">Site-specific tyrosine recombinase, which acts by catalyzing the cutting and rejoining of the recombining DNA molecules. The XerC-XerD complex is essential to convert dimers of the bacterial chromosome into monomers to permit their segregation at cell division. It also contributes to the segregational stability of plasmids.</text>
</comment>
<evidence type="ECO:0000256" key="6">
    <source>
        <dbReference type="ARBA" id="ARBA00023125"/>
    </source>
</evidence>
<dbReference type="KEGG" id="deo:CAY53_04780"/>
<dbReference type="InterPro" id="IPR010998">
    <property type="entry name" value="Integrase_recombinase_N"/>
</dbReference>
<evidence type="ECO:0000256" key="5">
    <source>
        <dbReference type="ARBA" id="ARBA00022908"/>
    </source>
</evidence>
<feature type="active site" evidence="9">
    <location>
        <position position="172"/>
    </location>
</feature>
<dbReference type="InterPro" id="IPR004107">
    <property type="entry name" value="Integrase_SAM-like_N"/>
</dbReference>
<keyword evidence="3 9" id="KW-0132">Cell division</keyword>
<feature type="active site" description="O-(3'-phospho-DNA)-tyrosine intermediate" evidence="9">
    <location>
        <position position="280"/>
    </location>
</feature>
<dbReference type="Proteomes" id="UP000239867">
    <property type="component" value="Chromosome"/>
</dbReference>
<dbReference type="GO" id="GO:0007059">
    <property type="term" value="P:chromosome segregation"/>
    <property type="evidence" value="ECO:0007669"/>
    <property type="project" value="UniProtKB-UniRule"/>
</dbReference>
<dbReference type="Gene3D" id="1.10.443.10">
    <property type="entry name" value="Intergrase catalytic core"/>
    <property type="match status" value="1"/>
</dbReference>
<feature type="active site" evidence="9">
    <location>
        <position position="248"/>
    </location>
</feature>
<dbReference type="EMBL" id="CP021255">
    <property type="protein sequence ID" value="AVD72237.1"/>
    <property type="molecule type" value="Genomic_DNA"/>
</dbReference>
<keyword evidence="8 9" id="KW-0131">Cell cycle</keyword>
<feature type="domain" description="Core-binding (CB)" evidence="11">
    <location>
        <begin position="5"/>
        <end position="87"/>
    </location>
</feature>
<dbReference type="NCBIfam" id="NF001399">
    <property type="entry name" value="PRK00283.1"/>
    <property type="match status" value="1"/>
</dbReference>
<dbReference type="OrthoDB" id="9801717at2"/>
<dbReference type="PROSITE" id="PS51900">
    <property type="entry name" value="CB"/>
    <property type="match status" value="1"/>
</dbReference>
<feature type="domain" description="Tyr recombinase" evidence="10">
    <location>
        <begin position="108"/>
        <end position="293"/>
    </location>
</feature>
<dbReference type="Pfam" id="PF00589">
    <property type="entry name" value="Phage_integrase"/>
    <property type="match status" value="1"/>
</dbReference>
<dbReference type="NCBIfam" id="NF040815">
    <property type="entry name" value="recomb_XerA_Arch"/>
    <property type="match status" value="1"/>
</dbReference>
<gene>
    <name evidence="9" type="primary">xerC</name>
    <name evidence="12" type="ORF">CAY53_04780</name>
</gene>
<dbReference type="InterPro" id="IPR013762">
    <property type="entry name" value="Integrase-like_cat_sf"/>
</dbReference>
<proteinExistence type="inferred from homology"/>
<evidence type="ECO:0000256" key="4">
    <source>
        <dbReference type="ARBA" id="ARBA00022829"/>
    </source>
</evidence>
<feature type="active site" evidence="9">
    <location>
        <position position="148"/>
    </location>
</feature>
<dbReference type="RefSeq" id="WP_104937442.1">
    <property type="nucleotide sequence ID" value="NZ_CP021255.1"/>
</dbReference>
<dbReference type="GO" id="GO:0003677">
    <property type="term" value="F:DNA binding"/>
    <property type="evidence" value="ECO:0007669"/>
    <property type="project" value="UniProtKB-UniRule"/>
</dbReference>
<dbReference type="GO" id="GO:0051301">
    <property type="term" value="P:cell division"/>
    <property type="evidence" value="ECO:0007669"/>
    <property type="project" value="UniProtKB-KW"/>
</dbReference>
<dbReference type="Gene3D" id="1.10.150.130">
    <property type="match status" value="1"/>
</dbReference>
<keyword evidence="5 9" id="KW-0229">DNA integration</keyword>
<accession>A0A2L1GRI1</accession>
<dbReference type="PANTHER" id="PTHR30349">
    <property type="entry name" value="PHAGE INTEGRASE-RELATED"/>
    <property type="match status" value="1"/>
</dbReference>
<reference evidence="12 13" key="1">
    <citation type="journal article" date="2018" name="MBio">
        <title>Insights into the evolution of host association through the isolation and characterization of a novel human periodontal pathobiont, Desulfobulbus oralis.</title>
        <authorList>
            <person name="Cross K.L."/>
            <person name="Chirania P."/>
            <person name="Xiong W."/>
            <person name="Beall C.J."/>
            <person name="Elkins J.G."/>
            <person name="Giannone R.J."/>
            <person name="Griffen A.L."/>
            <person name="Guss A.M."/>
            <person name="Hettich R.L."/>
            <person name="Joshi S.S."/>
            <person name="Mokrzan E.M."/>
            <person name="Martin R.K."/>
            <person name="Zhulin I.B."/>
            <person name="Leys E.J."/>
            <person name="Podar M."/>
        </authorList>
    </citation>
    <scope>NUCLEOTIDE SEQUENCE [LARGE SCALE GENOMIC DNA]</scope>
    <source>
        <strain evidence="12 13">ORNL</strain>
    </source>
</reference>
<keyword evidence="7 9" id="KW-0233">DNA recombination</keyword>
<dbReference type="GO" id="GO:0009037">
    <property type="term" value="F:tyrosine-based site-specific recombinase activity"/>
    <property type="evidence" value="ECO:0007669"/>
    <property type="project" value="UniProtKB-UniRule"/>
</dbReference>
<evidence type="ECO:0000259" key="10">
    <source>
        <dbReference type="PROSITE" id="PS51898"/>
    </source>
</evidence>